<reference evidence="1" key="2">
    <citation type="submission" date="2022-01" db="EMBL/GenBank/DDBJ databases">
        <authorList>
            <person name="Zivanovic Y."/>
            <person name="Moreira D."/>
            <person name="Lopez-Garcia P."/>
        </authorList>
    </citation>
    <scope>NUCLEOTIDE SEQUENCE</scope>
    <source>
        <strain evidence="1">G9</strain>
    </source>
</reference>
<evidence type="ECO:0000313" key="2">
    <source>
        <dbReference type="Proteomes" id="UP001154265"/>
    </source>
</evidence>
<reference evidence="1" key="1">
    <citation type="journal article" date="2022" name="Genome Biol. Evol.">
        <title>A New Gene Family Diagnostic for Intracellular Biomineralization of Amorphous Ca Carbonates by Cyanobacteria.</title>
        <authorList>
            <person name="Benzerara K."/>
            <person name="Duprat E."/>
            <person name="Bitard-Feildel T."/>
            <person name="Caumes G."/>
            <person name="Cassier-Chauvat C."/>
            <person name="Chauvat F."/>
            <person name="Dezi M."/>
            <person name="Diop S.I."/>
            <person name="Gaschignard G."/>
            <person name="Gorgen S."/>
            <person name="Gugger M."/>
            <person name="Lopez-Garcia P."/>
            <person name="Millet M."/>
            <person name="Skouri-Panet F."/>
            <person name="Moreira D."/>
            <person name="Callebaut I."/>
        </authorList>
    </citation>
    <scope>NUCLEOTIDE SEQUENCE</scope>
    <source>
        <strain evidence="1">G9</strain>
    </source>
</reference>
<gene>
    <name evidence="1" type="ORF">L3556_12065</name>
</gene>
<evidence type="ECO:0000313" key="1">
    <source>
        <dbReference type="EMBL" id="MDG2991662.1"/>
    </source>
</evidence>
<accession>A0ABT6F1D2</accession>
<name>A0ABT6F1D2_9SYNE</name>
<protein>
    <submittedName>
        <fullName evidence="1">Uncharacterized protein</fullName>
    </submittedName>
</protein>
<dbReference type="RefSeq" id="WP_277867524.1">
    <property type="nucleotide sequence ID" value="NZ_JAKKUT010000002.1"/>
</dbReference>
<dbReference type="Proteomes" id="UP001154265">
    <property type="component" value="Unassembled WGS sequence"/>
</dbReference>
<sequence>MQLTFVPIEEFYFALTLSLRTLEEFRDPALVERVRSQLAARCGEPSTVSAGPQNNFNYVFKVENYDNHPSDQLVISIADWNNKLRLSSDYGWTLDESRKTIKTEKFDQRSHFAQELRQHLETWLGIDLEET</sequence>
<keyword evidence="2" id="KW-1185">Reference proteome</keyword>
<dbReference type="EMBL" id="JAKKUT010000002">
    <property type="protein sequence ID" value="MDG2991662.1"/>
    <property type="molecule type" value="Genomic_DNA"/>
</dbReference>
<organism evidence="1 2">
    <name type="scientific">Candidatus Synechococcus calcipolaris G9</name>
    <dbReference type="NCBI Taxonomy" id="1497997"/>
    <lineage>
        <taxon>Bacteria</taxon>
        <taxon>Bacillati</taxon>
        <taxon>Cyanobacteriota</taxon>
        <taxon>Cyanophyceae</taxon>
        <taxon>Synechococcales</taxon>
        <taxon>Synechococcaceae</taxon>
        <taxon>Synechococcus</taxon>
    </lineage>
</organism>
<comment type="caution">
    <text evidence="1">The sequence shown here is derived from an EMBL/GenBank/DDBJ whole genome shotgun (WGS) entry which is preliminary data.</text>
</comment>
<proteinExistence type="predicted"/>